<evidence type="ECO:0000256" key="4">
    <source>
        <dbReference type="SAM" id="SignalP"/>
    </source>
</evidence>
<dbReference type="SUPFAM" id="SSF51445">
    <property type="entry name" value="(Trans)glycosidases"/>
    <property type="match status" value="1"/>
</dbReference>
<comment type="similarity">
    <text evidence="1">Belongs to the glycosyl hydrolase 25 family.</text>
</comment>
<organism evidence="5 6">
    <name type="scientific">Adlercreutzia muris</name>
    <dbReference type="NCBI Taxonomy" id="1796610"/>
    <lineage>
        <taxon>Bacteria</taxon>
        <taxon>Bacillati</taxon>
        <taxon>Actinomycetota</taxon>
        <taxon>Coriobacteriia</taxon>
        <taxon>Eggerthellales</taxon>
        <taxon>Eggerthellaceae</taxon>
        <taxon>Adlercreutzia</taxon>
    </lineage>
</organism>
<dbReference type="InterPro" id="IPR017853">
    <property type="entry name" value="GH"/>
</dbReference>
<dbReference type="Pfam" id="PF19085">
    <property type="entry name" value="Choline_bind_2"/>
    <property type="match status" value="1"/>
</dbReference>
<name>A0A7C8FYE4_9ACTN</name>
<evidence type="ECO:0000313" key="5">
    <source>
        <dbReference type="EMBL" id="KAB1640045.1"/>
    </source>
</evidence>
<evidence type="ECO:0000256" key="3">
    <source>
        <dbReference type="PROSITE-ProRule" id="PRU00591"/>
    </source>
</evidence>
<feature type="repeat" description="Cell wall-binding" evidence="3">
    <location>
        <begin position="606"/>
        <end position="625"/>
    </location>
</feature>
<comment type="caution">
    <text evidence="5">The sequence shown here is derived from an EMBL/GenBank/DDBJ whole genome shotgun (WGS) entry which is preliminary data.</text>
</comment>
<dbReference type="EMBL" id="WAJS01000051">
    <property type="protein sequence ID" value="KAB1640045.1"/>
    <property type="molecule type" value="Genomic_DNA"/>
</dbReference>
<dbReference type="PANTHER" id="PTHR34135">
    <property type="entry name" value="LYSOZYME"/>
    <property type="match status" value="1"/>
</dbReference>
<dbReference type="PROSITE" id="PS51170">
    <property type="entry name" value="CW"/>
    <property type="match status" value="10"/>
</dbReference>
<dbReference type="AlphaFoldDB" id="A0A7C8FYE4"/>
<feature type="repeat" description="Cell wall-binding" evidence="3">
    <location>
        <begin position="586"/>
        <end position="605"/>
    </location>
</feature>
<feature type="repeat" description="Cell wall-binding" evidence="3">
    <location>
        <begin position="626"/>
        <end position="645"/>
    </location>
</feature>
<dbReference type="Gene3D" id="2.10.270.10">
    <property type="entry name" value="Cholin Binding"/>
    <property type="match status" value="4"/>
</dbReference>
<gene>
    <name evidence="5" type="ORF">F8D48_10875</name>
</gene>
<evidence type="ECO:0008006" key="7">
    <source>
        <dbReference type="Google" id="ProtNLM"/>
    </source>
</evidence>
<keyword evidence="2" id="KW-0677">Repeat</keyword>
<dbReference type="InterPro" id="IPR018337">
    <property type="entry name" value="Cell_wall/Cho-bd_repeat"/>
</dbReference>
<feature type="repeat" description="Cell wall-binding" evidence="3">
    <location>
        <begin position="451"/>
        <end position="471"/>
    </location>
</feature>
<evidence type="ECO:0000313" key="6">
    <source>
        <dbReference type="Proteomes" id="UP000479639"/>
    </source>
</evidence>
<feature type="repeat" description="Cell wall-binding" evidence="3">
    <location>
        <begin position="526"/>
        <end position="545"/>
    </location>
</feature>
<dbReference type="GO" id="GO:0003796">
    <property type="term" value="F:lysozyme activity"/>
    <property type="evidence" value="ECO:0007669"/>
    <property type="project" value="InterPro"/>
</dbReference>
<dbReference type="PANTHER" id="PTHR34135:SF2">
    <property type="entry name" value="LYSOZYME"/>
    <property type="match status" value="1"/>
</dbReference>
<dbReference type="GO" id="GO:0016052">
    <property type="term" value="P:carbohydrate catabolic process"/>
    <property type="evidence" value="ECO:0007669"/>
    <property type="project" value="TreeGrafter"/>
</dbReference>
<dbReference type="GO" id="GO:0009253">
    <property type="term" value="P:peptidoglycan catabolic process"/>
    <property type="evidence" value="ECO:0007669"/>
    <property type="project" value="InterPro"/>
</dbReference>
<keyword evidence="6" id="KW-1185">Reference proteome</keyword>
<evidence type="ECO:0000256" key="2">
    <source>
        <dbReference type="ARBA" id="ARBA00022737"/>
    </source>
</evidence>
<protein>
    <recommendedName>
        <fullName evidence="7">Glycoside hydrolase</fullName>
    </recommendedName>
</protein>
<dbReference type="Pfam" id="PF01473">
    <property type="entry name" value="Choline_bind_1"/>
    <property type="match status" value="6"/>
</dbReference>
<feature type="repeat" description="Cell wall-binding" evidence="3">
    <location>
        <begin position="566"/>
        <end position="585"/>
    </location>
</feature>
<feature type="chain" id="PRO_5028905347" description="Glycoside hydrolase" evidence="4">
    <location>
        <begin position="42"/>
        <end position="683"/>
    </location>
</feature>
<keyword evidence="4" id="KW-0732">Signal</keyword>
<dbReference type="PROSITE" id="PS51904">
    <property type="entry name" value="GLYCOSYL_HYDROL_F25_2"/>
    <property type="match status" value="1"/>
</dbReference>
<dbReference type="SUPFAM" id="SSF69360">
    <property type="entry name" value="Cell wall binding repeat"/>
    <property type="match status" value="2"/>
</dbReference>
<feature type="repeat" description="Cell wall-binding" evidence="3">
    <location>
        <begin position="391"/>
        <end position="410"/>
    </location>
</feature>
<feature type="repeat" description="Cell wall-binding" evidence="3">
    <location>
        <begin position="411"/>
        <end position="430"/>
    </location>
</feature>
<dbReference type="Proteomes" id="UP000479639">
    <property type="component" value="Unassembled WGS sequence"/>
</dbReference>
<sequence length="683" mass="74560">MVACPYFSRRCPLATTYSRRFLSLALSGVLAGSLVPATALAADGGGEALADLSSEVAESGADLPEVEQTEEGELAQSWRYIDGIPENVWLEEAEEAGITPYGAFVDVPDSYRATWSRSNGINTYTDRRNPNEAGTIIKVPGVRELGVDISYYNNEKGGVYKPIDWAQMRADGVTFAIIRIGDGGTGGRFFVDPWFVRNVQGARAQGIKIGVYVYSRALYLEGDRFSVTNEVTNTLQQLEAAGLKPGDMALPVYLDMEDTSQRALPSAMLGKIATAYCDALQAKGYRVGIYANQDWFKNVLTDPIFSAQNMAKNGWSRWVARYSWGAQSSGVENTDVWQFTSIGLVSGTPRKYCDVNFAFVDFKGGATTVQRTEWVSVGGKWYLRDASGNNLTGWQTVAGKQYYMDSAGVMQTGWELLGGKWYYLGGDGAKRTGWVQTGGTWYYLDGYGVMQTGWQTIGGKQYYLLPSSGAMVTGTRTIDGKTYTFDSSGALVSTGSSSVNSSTPVKTGWVSSGGKWYLKGSSGQNLTGWQKVGGSWYYLNSSGVMLTGWQRVGGTWYYLKSSGAMATGWQKVGGSWYYLKSSGAMVTGWAKVGSTWYYLKSSGAMAIGWQKLGGAWYYLKSSGAMATGWYKVGSSWYYSNGSGVMQSNRWIGNYYVTGSGAMATNTWIGRYHVNASGLWDRTR</sequence>
<dbReference type="Pfam" id="PF01183">
    <property type="entry name" value="Glyco_hydro_25"/>
    <property type="match status" value="1"/>
</dbReference>
<feature type="signal peptide" evidence="4">
    <location>
        <begin position="1"/>
        <end position="41"/>
    </location>
</feature>
<feature type="repeat" description="Cell wall-binding" evidence="3">
    <location>
        <begin position="431"/>
        <end position="450"/>
    </location>
</feature>
<dbReference type="GO" id="GO:0016998">
    <property type="term" value="P:cell wall macromolecule catabolic process"/>
    <property type="evidence" value="ECO:0007669"/>
    <property type="project" value="InterPro"/>
</dbReference>
<accession>A0A7C8FYE4</accession>
<dbReference type="Pfam" id="PF19127">
    <property type="entry name" value="Choline_bind_3"/>
    <property type="match status" value="3"/>
</dbReference>
<reference evidence="5 6" key="1">
    <citation type="submission" date="2019-09" db="EMBL/GenBank/DDBJ databases">
        <title>Whole genome shotgun sequencing (WGS) of Ellagibacter isourolithinifaciens DSM 104140(T) and Adlercreutzia muris DSM 29508(T).</title>
        <authorList>
            <person name="Stoll D.A."/>
            <person name="Danylec N."/>
            <person name="Huch M."/>
        </authorList>
    </citation>
    <scope>NUCLEOTIDE SEQUENCE [LARGE SCALE GENOMIC DNA]</scope>
    <source>
        <strain evidence="5 6">DSM 29508</strain>
    </source>
</reference>
<proteinExistence type="inferred from homology"/>
<feature type="repeat" description="Cell wall-binding" evidence="3">
    <location>
        <begin position="546"/>
        <end position="565"/>
    </location>
</feature>
<evidence type="ECO:0000256" key="1">
    <source>
        <dbReference type="ARBA" id="ARBA00010646"/>
    </source>
</evidence>
<dbReference type="Gene3D" id="3.20.20.80">
    <property type="entry name" value="Glycosidases"/>
    <property type="match status" value="1"/>
</dbReference>
<dbReference type="InterPro" id="IPR002053">
    <property type="entry name" value="Glyco_hydro_25"/>
</dbReference>